<sequence length="293" mass="31145">MTILVGFAPHKDDSSAIELGATLARSRGDDLLVVSVVPAPWPTPLPGGADKEFASWSRERGEAAVAEAEQLLAQHCPDLDTEATWVTGRSVPSTLWSRAREAKASLIALGSGNNGPWGQVVVSTTADWLLHTAEVPVAVGTRGYRADPDSRVSRVTCAFRGDDASRRVLRQTAHLCSDMGVPMRVVTFAVQGRSMHTAGVSGAEEMVADRWVEQVGAAQAHAVEGLTGVDPETVEQLVAAGRDWTSAFRRVDWIADEVLVVGSSVSSPVTRLFLGHAATKIVRQSPTPVIVVP</sequence>
<evidence type="ECO:0000313" key="4">
    <source>
        <dbReference type="Proteomes" id="UP000319516"/>
    </source>
</evidence>
<accession>A0A542YQN4</accession>
<evidence type="ECO:0000259" key="2">
    <source>
        <dbReference type="Pfam" id="PF00582"/>
    </source>
</evidence>
<organism evidence="3 4">
    <name type="scientific">Ornithinicoccus hortensis</name>
    <dbReference type="NCBI Taxonomy" id="82346"/>
    <lineage>
        <taxon>Bacteria</taxon>
        <taxon>Bacillati</taxon>
        <taxon>Actinomycetota</taxon>
        <taxon>Actinomycetes</taxon>
        <taxon>Micrococcales</taxon>
        <taxon>Intrasporangiaceae</taxon>
        <taxon>Ornithinicoccus</taxon>
    </lineage>
</organism>
<feature type="domain" description="UspA" evidence="2">
    <location>
        <begin position="154"/>
        <end position="293"/>
    </location>
</feature>
<comment type="similarity">
    <text evidence="1">Belongs to the universal stress protein A family.</text>
</comment>
<dbReference type="AlphaFoldDB" id="A0A542YQN4"/>
<gene>
    <name evidence="3" type="ORF">FB467_1518</name>
</gene>
<dbReference type="Gene3D" id="3.40.50.12370">
    <property type="match status" value="1"/>
</dbReference>
<dbReference type="OrthoDB" id="5242641at2"/>
<dbReference type="CDD" id="cd00293">
    <property type="entry name" value="USP-like"/>
    <property type="match status" value="1"/>
</dbReference>
<name>A0A542YQN4_9MICO</name>
<evidence type="ECO:0000313" key="3">
    <source>
        <dbReference type="EMBL" id="TQL50410.1"/>
    </source>
</evidence>
<proteinExistence type="inferred from homology"/>
<dbReference type="Proteomes" id="UP000319516">
    <property type="component" value="Unassembled WGS sequence"/>
</dbReference>
<dbReference type="PANTHER" id="PTHR46268:SF6">
    <property type="entry name" value="UNIVERSAL STRESS PROTEIN UP12"/>
    <property type="match status" value="1"/>
</dbReference>
<dbReference type="EMBL" id="VFOP01000001">
    <property type="protein sequence ID" value="TQL50410.1"/>
    <property type="molecule type" value="Genomic_DNA"/>
</dbReference>
<reference evidence="3 4" key="1">
    <citation type="submission" date="2019-06" db="EMBL/GenBank/DDBJ databases">
        <title>Sequencing the genomes of 1000 actinobacteria strains.</title>
        <authorList>
            <person name="Klenk H.-P."/>
        </authorList>
    </citation>
    <scope>NUCLEOTIDE SEQUENCE [LARGE SCALE GENOMIC DNA]</scope>
    <source>
        <strain evidence="3 4">DSM 12335</strain>
    </source>
</reference>
<keyword evidence="4" id="KW-1185">Reference proteome</keyword>
<protein>
    <submittedName>
        <fullName evidence="3">Nucleotide-binding universal stress UspA family protein</fullName>
    </submittedName>
</protein>
<comment type="caution">
    <text evidence="3">The sequence shown here is derived from an EMBL/GenBank/DDBJ whole genome shotgun (WGS) entry which is preliminary data.</text>
</comment>
<dbReference type="PANTHER" id="PTHR46268">
    <property type="entry name" value="STRESS RESPONSE PROTEIN NHAX"/>
    <property type="match status" value="1"/>
</dbReference>
<dbReference type="InterPro" id="IPR006016">
    <property type="entry name" value="UspA"/>
</dbReference>
<dbReference type="RefSeq" id="WP_141784549.1">
    <property type="nucleotide sequence ID" value="NZ_BAAAIK010000002.1"/>
</dbReference>
<feature type="domain" description="UspA" evidence="2">
    <location>
        <begin position="2"/>
        <end position="139"/>
    </location>
</feature>
<evidence type="ECO:0000256" key="1">
    <source>
        <dbReference type="ARBA" id="ARBA00008791"/>
    </source>
</evidence>
<dbReference type="SUPFAM" id="SSF52402">
    <property type="entry name" value="Adenine nucleotide alpha hydrolases-like"/>
    <property type="match status" value="2"/>
</dbReference>
<dbReference type="Pfam" id="PF00582">
    <property type="entry name" value="Usp"/>
    <property type="match status" value="2"/>
</dbReference>